<evidence type="ECO:0000256" key="3">
    <source>
        <dbReference type="ARBA" id="ARBA00022692"/>
    </source>
</evidence>
<reference evidence="7 8" key="1">
    <citation type="submission" date="2015-07" db="EMBL/GenBank/DDBJ databases">
        <authorList>
            <person name="Voget S."/>
            <person name="Dogs M."/>
            <person name="Brinkhoff T.H."/>
            <person name="Daniel R."/>
        </authorList>
    </citation>
    <scope>NUCLEOTIDE SEQUENCE [LARGE SCALE GENOMIC DNA]</scope>
    <source>
        <strain evidence="7 8">B14</strain>
        <plasmid evidence="7 8">pROLI83</plasmid>
    </source>
</reference>
<keyword evidence="8" id="KW-1185">Reference proteome</keyword>
<keyword evidence="3 6" id="KW-0812">Transmembrane</keyword>
<dbReference type="PANTHER" id="PTHR30086:SF20">
    <property type="entry name" value="ARGININE EXPORTER PROTEIN ARGO-RELATED"/>
    <property type="match status" value="1"/>
</dbReference>
<feature type="transmembrane region" description="Helical" evidence="6">
    <location>
        <begin position="124"/>
        <end position="145"/>
    </location>
</feature>
<dbReference type="Pfam" id="PF01810">
    <property type="entry name" value="LysE"/>
    <property type="match status" value="1"/>
</dbReference>
<evidence type="ECO:0000256" key="6">
    <source>
        <dbReference type="SAM" id="Phobius"/>
    </source>
</evidence>
<sequence>MLDPADPFEVVILALASVVVTLAMPGPSLAAVASAALNRGRLAALHVAAGISAGVFMWTILVACGFGVLLQTAPVLLGTMKVLGGSYFLWLTLKSLRAVLRQEQVAFDHFHHGAKAWVCFRHGALVVLTNPAAALMWAAIATFLFGSGLTAWQVAGLSPVFSIAAFMVYGFYGILFSMRAAVAANQRIWCVTEVVFAGVFGVIGVSLILSGISDMKGL</sequence>
<feature type="transmembrane region" description="Helical" evidence="6">
    <location>
        <begin position="75"/>
        <end position="93"/>
    </location>
</feature>
<protein>
    <submittedName>
        <fullName evidence="7">Threonine efflux protein</fullName>
    </submittedName>
</protein>
<keyword evidence="4 6" id="KW-1133">Transmembrane helix</keyword>
<geneLocation type="plasmid" evidence="7 8">
    <name>pROLI83</name>
</geneLocation>
<evidence type="ECO:0000256" key="2">
    <source>
        <dbReference type="ARBA" id="ARBA00022475"/>
    </source>
</evidence>
<dbReference type="Proteomes" id="UP001318682">
    <property type="component" value="Plasmid pROLI83"/>
</dbReference>
<evidence type="ECO:0000313" key="8">
    <source>
        <dbReference type="Proteomes" id="UP001318682"/>
    </source>
</evidence>
<dbReference type="EMBL" id="CP143425">
    <property type="protein sequence ID" value="WVX51588.1"/>
    <property type="molecule type" value="Genomic_DNA"/>
</dbReference>
<evidence type="ECO:0000313" key="7">
    <source>
        <dbReference type="EMBL" id="WVX51588.1"/>
    </source>
</evidence>
<evidence type="ECO:0000256" key="1">
    <source>
        <dbReference type="ARBA" id="ARBA00004651"/>
    </source>
</evidence>
<feature type="transmembrane region" description="Helical" evidence="6">
    <location>
        <begin position="44"/>
        <end position="69"/>
    </location>
</feature>
<accession>A0ABZ2BZZ5</accession>
<name>A0ABZ2BZZ5_9RHOB</name>
<keyword evidence="2" id="KW-1003">Cell membrane</keyword>
<proteinExistence type="predicted"/>
<comment type="subcellular location">
    <subcellularLocation>
        <location evidence="1">Cell membrane</location>
        <topology evidence="1">Multi-pass membrane protein</topology>
    </subcellularLocation>
</comment>
<keyword evidence="5 6" id="KW-0472">Membrane</keyword>
<evidence type="ECO:0000256" key="4">
    <source>
        <dbReference type="ARBA" id="ARBA00022989"/>
    </source>
</evidence>
<gene>
    <name evidence="7" type="primary">rhtC_2</name>
    <name evidence="7" type="ORF">ROLI_046900</name>
</gene>
<organism evidence="7 8">
    <name type="scientific">Roseobacter fucihabitans</name>
    <dbReference type="NCBI Taxonomy" id="1537242"/>
    <lineage>
        <taxon>Bacteria</taxon>
        <taxon>Pseudomonadati</taxon>
        <taxon>Pseudomonadota</taxon>
        <taxon>Alphaproteobacteria</taxon>
        <taxon>Rhodobacterales</taxon>
        <taxon>Roseobacteraceae</taxon>
        <taxon>Roseobacter</taxon>
    </lineage>
</organism>
<feature type="transmembrane region" description="Helical" evidence="6">
    <location>
        <begin position="12"/>
        <end position="37"/>
    </location>
</feature>
<dbReference type="PANTHER" id="PTHR30086">
    <property type="entry name" value="ARGININE EXPORTER PROTEIN ARGO"/>
    <property type="match status" value="1"/>
</dbReference>
<feature type="transmembrane region" description="Helical" evidence="6">
    <location>
        <begin position="188"/>
        <end position="212"/>
    </location>
</feature>
<reference evidence="7 8" key="2">
    <citation type="submission" date="2024-01" db="EMBL/GenBank/DDBJ databases">
        <title>Roseobacter fucihabitans sp. nov., isolated from the brown alga Fucus spiralis.</title>
        <authorList>
            <person name="Hahnke S."/>
            <person name="Berger M."/>
            <person name="Schlingloff A."/>
            <person name="Athale I."/>
            <person name="Neumann-Schaal M."/>
            <person name="Adenaya A."/>
            <person name="Poehlein A."/>
            <person name="Daniel R."/>
            <person name="Pertersen J."/>
            <person name="Brinkhoff T."/>
        </authorList>
    </citation>
    <scope>NUCLEOTIDE SEQUENCE [LARGE SCALE GENOMIC DNA]</scope>
    <source>
        <strain evidence="7 8">B14</strain>
        <plasmid evidence="7 8">pROLI83</plasmid>
    </source>
</reference>
<keyword evidence="7" id="KW-0614">Plasmid</keyword>
<feature type="transmembrane region" description="Helical" evidence="6">
    <location>
        <begin position="151"/>
        <end position="176"/>
    </location>
</feature>
<evidence type="ECO:0000256" key="5">
    <source>
        <dbReference type="ARBA" id="ARBA00023136"/>
    </source>
</evidence>
<dbReference type="InterPro" id="IPR001123">
    <property type="entry name" value="LeuE-type"/>
</dbReference>